<dbReference type="Proteomes" id="UP001180087">
    <property type="component" value="Chromosome"/>
</dbReference>
<evidence type="ECO:0000313" key="2">
    <source>
        <dbReference type="EMBL" id="WLV23712.1"/>
    </source>
</evidence>
<gene>
    <name evidence="2" type="ORF">QR721_08645</name>
</gene>
<feature type="transmembrane region" description="Helical" evidence="1">
    <location>
        <begin position="162"/>
        <end position="181"/>
    </location>
</feature>
<keyword evidence="1" id="KW-0812">Transmembrane</keyword>
<evidence type="ECO:0000313" key="3">
    <source>
        <dbReference type="Proteomes" id="UP001180087"/>
    </source>
</evidence>
<keyword evidence="1" id="KW-1133">Transmembrane helix</keyword>
<feature type="transmembrane region" description="Helical" evidence="1">
    <location>
        <begin position="91"/>
        <end position="110"/>
    </location>
</feature>
<evidence type="ECO:0000256" key="1">
    <source>
        <dbReference type="SAM" id="Phobius"/>
    </source>
</evidence>
<feature type="transmembrane region" description="Helical" evidence="1">
    <location>
        <begin position="7"/>
        <end position="24"/>
    </location>
</feature>
<accession>A0ABY9KSL3</accession>
<feature type="transmembrane region" description="Helical" evidence="1">
    <location>
        <begin position="122"/>
        <end position="142"/>
    </location>
</feature>
<dbReference type="EMBL" id="CP129113">
    <property type="protein sequence ID" value="WLV23712.1"/>
    <property type="molecule type" value="Genomic_DNA"/>
</dbReference>
<sequence length="191" mass="21586">MRRKTIIIFSTAYVLLMAITFIIQHMNGDASKWTDTLGRVSASLLPLLLLFMKRIPFPVPLIISYYLLIFCTFYLGATIRLYDKFKWWDTGTHVIGGIFMSYVAATLYKIMVPNPEDQKIPAWLLFLFALSFSMFASVMWEVVEFAASEMGKLEADSQKDTMTDLIAGLVGGVIAAILIVITRKKGNLNDH</sequence>
<keyword evidence="3" id="KW-1185">Reference proteome</keyword>
<dbReference type="RefSeq" id="WP_348025997.1">
    <property type="nucleotide sequence ID" value="NZ_CP129113.1"/>
</dbReference>
<reference evidence="2" key="1">
    <citation type="submission" date="2023-06" db="EMBL/GenBank/DDBJ databases">
        <title>A Treasure from Seagulls: Isolation and Description of Aciduricobacillus qingdaonensis gen. nov., sp. nov., a Rare Obligately Uric Acid-utilizing Member in the Family Bacillaceae.</title>
        <authorList>
            <person name="Liu W."/>
            <person name="Wang B."/>
        </authorList>
    </citation>
    <scope>NUCLEOTIDE SEQUENCE</scope>
    <source>
        <strain evidence="2">44XB</strain>
    </source>
</reference>
<keyword evidence="1" id="KW-0472">Membrane</keyword>
<protein>
    <submittedName>
        <fullName evidence="2">Membrane-spanning protein</fullName>
    </submittedName>
</protein>
<name>A0ABY9KSL3_9BACI</name>
<dbReference type="InterPro" id="IPR014509">
    <property type="entry name" value="YjdF-like"/>
</dbReference>
<dbReference type="Pfam" id="PF09997">
    <property type="entry name" value="DUF2238"/>
    <property type="match status" value="1"/>
</dbReference>
<organism evidence="2 3">
    <name type="scientific">Aciduricibacillus chroicocephali</name>
    <dbReference type="NCBI Taxonomy" id="3054939"/>
    <lineage>
        <taxon>Bacteria</taxon>
        <taxon>Bacillati</taxon>
        <taxon>Bacillota</taxon>
        <taxon>Bacilli</taxon>
        <taxon>Bacillales</taxon>
        <taxon>Bacillaceae</taxon>
        <taxon>Aciduricibacillus</taxon>
    </lineage>
</organism>
<proteinExistence type="predicted"/>
<feature type="transmembrane region" description="Helical" evidence="1">
    <location>
        <begin position="59"/>
        <end position="79"/>
    </location>
</feature>